<feature type="domain" description="NAD(P)-binding" evidence="1">
    <location>
        <begin position="12"/>
        <end position="190"/>
    </location>
</feature>
<evidence type="ECO:0000313" key="2">
    <source>
        <dbReference type="EMBL" id="CAK9230086.1"/>
    </source>
</evidence>
<keyword evidence="3" id="KW-1185">Reference proteome</keyword>
<reference evidence="2" key="1">
    <citation type="submission" date="2024-02" db="EMBL/GenBank/DDBJ databases">
        <authorList>
            <consortium name="ELIXIR-Norway"/>
            <consortium name="Elixir Norway"/>
        </authorList>
    </citation>
    <scope>NUCLEOTIDE SEQUENCE</scope>
</reference>
<dbReference type="SUPFAM" id="SSF51735">
    <property type="entry name" value="NAD(P)-binding Rossmann-fold domains"/>
    <property type="match status" value="1"/>
</dbReference>
<sequence length="292" mass="31220">MAAVKKVFLIAGASSKNGTSVAKLLLAETGNKYIVRVGARDPTKLSGLVALGAEAVVLDTSLESAFAAFSGVHGVFIVLPYFAGGDEDILIENYLKAAKETGIKHIVYLSAIDADVKTSHNHKKYEQLVSESGIPFTILRPAWFHENVATYDGETIKKQGIFWSSAGDGVFTSVAIADIAAVAVAAFTEPEKHVGQTYTLTGESVTEKQVAETISEIIGKPVTHVNLSPEEYEALVTQITGRNDYAAGLVVLDTNRREGQFAKVDPTLEQIIGRKPISLHEVLTNNASAFTA</sequence>
<organism evidence="2 3">
    <name type="scientific">Sphagnum troendelagicum</name>
    <dbReference type="NCBI Taxonomy" id="128251"/>
    <lineage>
        <taxon>Eukaryota</taxon>
        <taxon>Viridiplantae</taxon>
        <taxon>Streptophyta</taxon>
        <taxon>Embryophyta</taxon>
        <taxon>Bryophyta</taxon>
        <taxon>Sphagnophytina</taxon>
        <taxon>Sphagnopsida</taxon>
        <taxon>Sphagnales</taxon>
        <taxon>Sphagnaceae</taxon>
        <taxon>Sphagnum</taxon>
    </lineage>
</organism>
<dbReference type="PANTHER" id="PTHR43162">
    <property type="match status" value="1"/>
</dbReference>
<evidence type="ECO:0000259" key="1">
    <source>
        <dbReference type="Pfam" id="PF13460"/>
    </source>
</evidence>
<dbReference type="Pfam" id="PF13460">
    <property type="entry name" value="NAD_binding_10"/>
    <property type="match status" value="1"/>
</dbReference>
<protein>
    <recommendedName>
        <fullName evidence="1">NAD(P)-binding domain-containing protein</fullName>
    </recommendedName>
</protein>
<accession>A0ABP0UY87</accession>
<evidence type="ECO:0000313" key="3">
    <source>
        <dbReference type="Proteomes" id="UP001497512"/>
    </source>
</evidence>
<dbReference type="PANTHER" id="PTHR43162:SF1">
    <property type="entry name" value="PRESTALK A DIFFERENTIATION PROTEIN A"/>
    <property type="match status" value="1"/>
</dbReference>
<proteinExistence type="predicted"/>
<dbReference type="Proteomes" id="UP001497512">
    <property type="component" value="Chromosome 6"/>
</dbReference>
<dbReference type="Gene3D" id="3.90.25.10">
    <property type="entry name" value="UDP-galactose 4-epimerase, domain 1"/>
    <property type="match status" value="1"/>
</dbReference>
<dbReference type="InterPro" id="IPR016040">
    <property type="entry name" value="NAD(P)-bd_dom"/>
</dbReference>
<dbReference type="InterPro" id="IPR051604">
    <property type="entry name" value="Ergot_Alk_Oxidoreductase"/>
</dbReference>
<gene>
    <name evidence="2" type="ORF">CSSPTR1EN2_LOCUS20057</name>
</gene>
<name>A0ABP0UY87_9BRYO</name>
<dbReference type="InterPro" id="IPR036291">
    <property type="entry name" value="NAD(P)-bd_dom_sf"/>
</dbReference>
<dbReference type="EMBL" id="OZ019898">
    <property type="protein sequence ID" value="CAK9230086.1"/>
    <property type="molecule type" value="Genomic_DNA"/>
</dbReference>
<dbReference type="Gene3D" id="3.40.50.720">
    <property type="entry name" value="NAD(P)-binding Rossmann-like Domain"/>
    <property type="match status" value="1"/>
</dbReference>